<proteinExistence type="predicted"/>
<dbReference type="Pfam" id="PF05076">
    <property type="entry name" value="SUFU"/>
    <property type="match status" value="1"/>
</dbReference>
<dbReference type="RefSeq" id="WP_129561761.1">
    <property type="nucleotide sequence ID" value="NZ_CADIKL010000076.1"/>
</dbReference>
<keyword evidence="3" id="KW-1185">Reference proteome</keyword>
<gene>
    <name evidence="2" type="ORF">LMG28688_07146</name>
</gene>
<dbReference type="AlphaFoldDB" id="A0A6J5GZW8"/>
<evidence type="ECO:0000259" key="1">
    <source>
        <dbReference type="Pfam" id="PF05076"/>
    </source>
</evidence>
<evidence type="ECO:0000313" key="3">
    <source>
        <dbReference type="Proteomes" id="UP000494119"/>
    </source>
</evidence>
<accession>A0A6J5GZW8</accession>
<dbReference type="EMBL" id="CADIKL010000076">
    <property type="protein sequence ID" value="CAB3810092.1"/>
    <property type="molecule type" value="Genomic_DNA"/>
</dbReference>
<name>A0A6J5GZW8_9BURK</name>
<organism evidence="2 3">
    <name type="scientific">Paraburkholderia caffeinitolerans</name>
    <dbReference type="NCBI Taxonomy" id="1723730"/>
    <lineage>
        <taxon>Bacteria</taxon>
        <taxon>Pseudomonadati</taxon>
        <taxon>Pseudomonadota</taxon>
        <taxon>Betaproteobacteria</taxon>
        <taxon>Burkholderiales</taxon>
        <taxon>Burkholderiaceae</taxon>
        <taxon>Paraburkholderia</taxon>
    </lineage>
</organism>
<reference evidence="2 3" key="1">
    <citation type="submission" date="2020-04" db="EMBL/GenBank/DDBJ databases">
        <authorList>
            <person name="De Canck E."/>
        </authorList>
    </citation>
    <scope>NUCLEOTIDE SEQUENCE [LARGE SCALE GENOMIC DNA]</scope>
    <source>
        <strain evidence="2 3">LMG 28688</strain>
    </source>
</reference>
<sequence>MTLIEHLETNLGPIAEGWKDDLTVGDALRVVRFANQPFQGASTFSTIGLSESKVLLPKGKYCRQEFIFAAWDNYPAAHVASFLLTFAAYVRDQQRPLLRGDVVSPSVPLIPGVAANSIYATSPVIFPETLVRYDGDAIPTIIVWLVPLMEAECLFVKEHGWNRFEDALESANPDLLDLTRSSIF</sequence>
<dbReference type="Proteomes" id="UP000494119">
    <property type="component" value="Unassembled WGS sequence"/>
</dbReference>
<protein>
    <recommendedName>
        <fullName evidence="1">Suppressor of fused-like domain-containing protein</fullName>
    </recommendedName>
</protein>
<feature type="domain" description="Suppressor of fused-like" evidence="1">
    <location>
        <begin position="26"/>
        <end position="180"/>
    </location>
</feature>
<dbReference type="InterPro" id="IPR020941">
    <property type="entry name" value="SUFU-like_domain"/>
</dbReference>
<evidence type="ECO:0000313" key="2">
    <source>
        <dbReference type="EMBL" id="CAB3810092.1"/>
    </source>
</evidence>